<evidence type="ECO:0000256" key="7">
    <source>
        <dbReference type="ARBA" id="ARBA00022741"/>
    </source>
</evidence>
<dbReference type="PROSITE" id="PS00178">
    <property type="entry name" value="AA_TRNA_LIGASE_I"/>
    <property type="match status" value="1"/>
</dbReference>
<evidence type="ECO:0000256" key="6">
    <source>
        <dbReference type="ARBA" id="ARBA00022598"/>
    </source>
</evidence>
<keyword evidence="7 12" id="KW-0547">Nucleotide-binding</keyword>
<reference evidence="14" key="1">
    <citation type="submission" date="2023-08" db="EMBL/GenBank/DDBJ databases">
        <title>A de novo genome assembly of Solanum verrucosum Schlechtendal, a Mexican diploid species geographically isolated from the other diploid A-genome species in potato relatives.</title>
        <authorList>
            <person name="Hosaka K."/>
        </authorList>
    </citation>
    <scope>NUCLEOTIDE SEQUENCE</scope>
    <source>
        <tissue evidence="14">Young leaves</tissue>
    </source>
</reference>
<dbReference type="InterPro" id="IPR014729">
    <property type="entry name" value="Rossmann-like_a/b/a_fold"/>
</dbReference>
<evidence type="ECO:0000256" key="12">
    <source>
        <dbReference type="RuleBase" id="RU363036"/>
    </source>
</evidence>
<protein>
    <recommendedName>
        <fullName evidence="4">Tryptophan--tRNA ligase, cytoplasmic</fullName>
        <ecNumber evidence="3">6.1.1.2</ecNumber>
    </recommendedName>
    <alternativeName>
        <fullName evidence="11">Tryptophanyl-tRNA synthetase</fullName>
    </alternativeName>
</protein>
<evidence type="ECO:0000313" key="15">
    <source>
        <dbReference type="Proteomes" id="UP001234989"/>
    </source>
</evidence>
<proteinExistence type="inferred from homology"/>
<dbReference type="CDD" id="cd00806">
    <property type="entry name" value="TrpRS_core"/>
    <property type="match status" value="1"/>
</dbReference>
<dbReference type="InterPro" id="IPR002306">
    <property type="entry name" value="Trp-tRNA-ligase"/>
</dbReference>
<keyword evidence="15" id="KW-1185">Reference proteome</keyword>
<name>A0AAF0UBI0_SOLVR</name>
<evidence type="ECO:0000256" key="10">
    <source>
        <dbReference type="ARBA" id="ARBA00023146"/>
    </source>
</evidence>
<dbReference type="GO" id="GO:0005524">
    <property type="term" value="F:ATP binding"/>
    <property type="evidence" value="ECO:0007669"/>
    <property type="project" value="UniProtKB-KW"/>
</dbReference>
<evidence type="ECO:0000256" key="11">
    <source>
        <dbReference type="ARBA" id="ARBA00030268"/>
    </source>
</evidence>
<evidence type="ECO:0000256" key="1">
    <source>
        <dbReference type="ARBA" id="ARBA00004496"/>
    </source>
</evidence>
<dbReference type="GO" id="GO:0004830">
    <property type="term" value="F:tryptophan-tRNA ligase activity"/>
    <property type="evidence" value="ECO:0007669"/>
    <property type="project" value="UniProtKB-EC"/>
</dbReference>
<dbReference type="GO" id="GO:0009791">
    <property type="term" value="P:post-embryonic development"/>
    <property type="evidence" value="ECO:0007669"/>
    <property type="project" value="UniProtKB-ARBA"/>
</dbReference>
<feature type="compositionally biased region" description="Polar residues" evidence="13">
    <location>
        <begin position="1"/>
        <end position="17"/>
    </location>
</feature>
<dbReference type="SUPFAM" id="SSF52374">
    <property type="entry name" value="Nucleotidylyl transferase"/>
    <property type="match status" value="2"/>
</dbReference>
<dbReference type="GO" id="GO:0005737">
    <property type="term" value="C:cytoplasm"/>
    <property type="evidence" value="ECO:0007669"/>
    <property type="project" value="UniProtKB-SubCell"/>
</dbReference>
<keyword evidence="10 12" id="KW-0030">Aminoacyl-tRNA synthetase</keyword>
<evidence type="ECO:0000256" key="8">
    <source>
        <dbReference type="ARBA" id="ARBA00022840"/>
    </source>
</evidence>
<keyword evidence="6 12" id="KW-0436">Ligase</keyword>
<evidence type="ECO:0000256" key="3">
    <source>
        <dbReference type="ARBA" id="ARBA00013161"/>
    </source>
</evidence>
<evidence type="ECO:0000256" key="4">
    <source>
        <dbReference type="ARBA" id="ARBA00013782"/>
    </source>
</evidence>
<comment type="subcellular location">
    <subcellularLocation>
        <location evidence="1">Cytoplasm</location>
    </subcellularLocation>
</comment>
<feature type="region of interest" description="Disordered" evidence="13">
    <location>
        <begin position="1"/>
        <end position="34"/>
    </location>
</feature>
<dbReference type="GO" id="GO:0048608">
    <property type="term" value="P:reproductive structure development"/>
    <property type="evidence" value="ECO:0007669"/>
    <property type="project" value="UniProtKB-ARBA"/>
</dbReference>
<evidence type="ECO:0000256" key="2">
    <source>
        <dbReference type="ARBA" id="ARBA00005594"/>
    </source>
</evidence>
<dbReference type="PANTHER" id="PTHR10055:SF1">
    <property type="entry name" value="TRYPTOPHAN--TRNA LIGASE, CYTOPLASMIC"/>
    <property type="match status" value="1"/>
</dbReference>
<dbReference type="InterPro" id="IPR002305">
    <property type="entry name" value="aa-tRNA-synth_Ic"/>
</dbReference>
<accession>A0AAF0UBI0</accession>
<keyword evidence="8 12" id="KW-0067">ATP-binding</keyword>
<dbReference type="AlphaFoldDB" id="A0AAF0UBI0"/>
<evidence type="ECO:0000256" key="9">
    <source>
        <dbReference type="ARBA" id="ARBA00022917"/>
    </source>
</evidence>
<gene>
    <name evidence="14" type="ORF">MTR67_036400</name>
</gene>
<organism evidence="14 15">
    <name type="scientific">Solanum verrucosum</name>
    <dbReference type="NCBI Taxonomy" id="315347"/>
    <lineage>
        <taxon>Eukaryota</taxon>
        <taxon>Viridiplantae</taxon>
        <taxon>Streptophyta</taxon>
        <taxon>Embryophyta</taxon>
        <taxon>Tracheophyta</taxon>
        <taxon>Spermatophyta</taxon>
        <taxon>Magnoliopsida</taxon>
        <taxon>eudicotyledons</taxon>
        <taxon>Gunneridae</taxon>
        <taxon>Pentapetalae</taxon>
        <taxon>asterids</taxon>
        <taxon>lamiids</taxon>
        <taxon>Solanales</taxon>
        <taxon>Solanaceae</taxon>
        <taxon>Solanoideae</taxon>
        <taxon>Solaneae</taxon>
        <taxon>Solanum</taxon>
    </lineage>
</organism>
<dbReference type="EC" id="6.1.1.2" evidence="3"/>
<dbReference type="FunFam" id="3.40.50.620:FF:000033">
    <property type="entry name" value="tryptophan--tRNA ligase, cytoplasmic"/>
    <property type="match status" value="1"/>
</dbReference>
<comment type="similarity">
    <text evidence="2 12">Belongs to the class-I aminoacyl-tRNA synthetase family.</text>
</comment>
<evidence type="ECO:0000256" key="5">
    <source>
        <dbReference type="ARBA" id="ARBA00022490"/>
    </source>
</evidence>
<dbReference type="Gene3D" id="1.10.240.10">
    <property type="entry name" value="Tyrosyl-Transfer RNA Synthetase"/>
    <property type="match status" value="1"/>
</dbReference>
<dbReference type="Gene3D" id="3.40.50.620">
    <property type="entry name" value="HUPs"/>
    <property type="match status" value="1"/>
</dbReference>
<dbReference type="PRINTS" id="PR01039">
    <property type="entry name" value="TRNASYNTHTRP"/>
</dbReference>
<dbReference type="FunFam" id="1.10.240.10:FF:000003">
    <property type="entry name" value="Tryptophan--tRNA ligase, cytoplasmic"/>
    <property type="match status" value="1"/>
</dbReference>
<keyword evidence="5" id="KW-0963">Cytoplasm</keyword>
<dbReference type="EMBL" id="CP133619">
    <property type="protein sequence ID" value="WMV43015.1"/>
    <property type="molecule type" value="Genomic_DNA"/>
</dbReference>
<dbReference type="Pfam" id="PF00579">
    <property type="entry name" value="tRNA-synt_1b"/>
    <property type="match status" value="2"/>
</dbReference>
<dbReference type="InterPro" id="IPR001412">
    <property type="entry name" value="aa-tRNA-synth_I_CS"/>
</dbReference>
<evidence type="ECO:0000256" key="13">
    <source>
        <dbReference type="SAM" id="MobiDB-lite"/>
    </source>
</evidence>
<keyword evidence="9 12" id="KW-0648">Protein biosynthesis</keyword>
<dbReference type="Proteomes" id="UP001234989">
    <property type="component" value="Chromosome 8"/>
</dbReference>
<dbReference type="PANTHER" id="PTHR10055">
    <property type="entry name" value="TRYPTOPHANYL-TRNA SYNTHETASE"/>
    <property type="match status" value="1"/>
</dbReference>
<sequence length="525" mass="59291">MRFFTSLNPKSSNSPASPQAVAGAGKPKFSPENLTTLPQVVAMEKMELKDDKNKEVEEEQVVNPWEVSAKDGGKIDYDKLIDKFGCQRLDESLIQRVQRLTNRAPHVFLRRGVFFAHRDFNDILDSYEKGEKFYLYTGRGPSSEALHLGHLIPFMFTKYLQDAFKVPLVIQLTDDEKCMWKNLSVEESQRLARENAKDIIACGFDISKTFIFSDFDYVGGAFYKNMVRVAKCVTYNKVVGIFGFTGEDHIGKVSFPPVQAVPSFPSSFPHIFGNENIRCLIPCAIDQDPYFRMTRDVAPRIGYHKPALIESSFFPALQPHYHSNSVMKGARLSPLAIRRGEGSSPISGEARRLQNGVPWRRKGIRRRDAPPLLLGFRDCCSFVETSSRIAIAIAAPSQGENGKMSASDPNSAIYVTDSAKDIKNKINRYAFSGGRDSIELHRKYGANLEVDIPFKYLGFFLDDDAELEHIREEYGSGRMLTGEIKKRLVEVLTDLVERHRRARAAVTDEMVDAFMAVRPLPNMFK</sequence>
<evidence type="ECO:0000313" key="14">
    <source>
        <dbReference type="EMBL" id="WMV43015.1"/>
    </source>
</evidence>
<dbReference type="GO" id="GO:0006436">
    <property type="term" value="P:tryptophanyl-tRNA aminoacylation"/>
    <property type="evidence" value="ECO:0007669"/>
    <property type="project" value="InterPro"/>
</dbReference>